<keyword evidence="2" id="KW-1185">Reference proteome</keyword>
<protein>
    <submittedName>
        <fullName evidence="1">Uncharacterized protein</fullName>
    </submittedName>
</protein>
<proteinExistence type="predicted"/>
<name>A0A915YJA4_9BACT</name>
<reference evidence="1" key="1">
    <citation type="submission" date="2022-09" db="EMBL/GenBank/DDBJ databases">
        <title>Aureispira anguillicida sp. nov., isolated from Leptocephalus of Japanese eel Anguilla japonica.</title>
        <authorList>
            <person name="Yuasa K."/>
            <person name="Mekata T."/>
            <person name="Ikunari K."/>
        </authorList>
    </citation>
    <scope>NUCLEOTIDE SEQUENCE</scope>
    <source>
        <strain evidence="1">EL160426</strain>
    </source>
</reference>
<dbReference type="Proteomes" id="UP001060919">
    <property type="component" value="Chromosome"/>
</dbReference>
<sequence length="138" mass="15899">MKKEDLPQDKSGLEDFTREVYYVKNQNGEYEQALSSGWKIKSDALDGAWEEINRRVEVALEAVRAGKASPILYYMERNLMDLPTLAGYTGFWSFSIKRHLKPKPFKKLSDKKLGIYAKAFRITLDELKNFKGNDDNGI</sequence>
<evidence type="ECO:0000313" key="1">
    <source>
        <dbReference type="EMBL" id="BDS13981.1"/>
    </source>
</evidence>
<dbReference type="KEGG" id="aup:AsAng_0047440"/>
<accession>A0A915YJA4</accession>
<dbReference type="RefSeq" id="WP_264789224.1">
    <property type="nucleotide sequence ID" value="NZ_AP026867.1"/>
</dbReference>
<organism evidence="1 2">
    <name type="scientific">Aureispira anguillae</name>
    <dbReference type="NCBI Taxonomy" id="2864201"/>
    <lineage>
        <taxon>Bacteria</taxon>
        <taxon>Pseudomonadati</taxon>
        <taxon>Bacteroidota</taxon>
        <taxon>Saprospiria</taxon>
        <taxon>Saprospirales</taxon>
        <taxon>Saprospiraceae</taxon>
        <taxon>Aureispira</taxon>
    </lineage>
</organism>
<evidence type="ECO:0000313" key="2">
    <source>
        <dbReference type="Proteomes" id="UP001060919"/>
    </source>
</evidence>
<dbReference type="EMBL" id="AP026867">
    <property type="protein sequence ID" value="BDS13981.1"/>
    <property type="molecule type" value="Genomic_DNA"/>
</dbReference>
<dbReference type="AlphaFoldDB" id="A0A915YJA4"/>
<gene>
    <name evidence="1" type="ORF">AsAng_0047440</name>
</gene>